<dbReference type="KEGG" id="mff:MFFC18_48550"/>
<dbReference type="Proteomes" id="UP000322214">
    <property type="component" value="Chromosome"/>
</dbReference>
<evidence type="ECO:0000259" key="8">
    <source>
        <dbReference type="PROSITE" id="PS50928"/>
    </source>
</evidence>
<dbReference type="EMBL" id="CP042912">
    <property type="protein sequence ID" value="QEG24932.1"/>
    <property type="molecule type" value="Genomic_DNA"/>
</dbReference>
<evidence type="ECO:0000256" key="2">
    <source>
        <dbReference type="ARBA" id="ARBA00022448"/>
    </source>
</evidence>
<evidence type="ECO:0000256" key="7">
    <source>
        <dbReference type="RuleBase" id="RU363032"/>
    </source>
</evidence>
<dbReference type="CDD" id="cd06261">
    <property type="entry name" value="TM_PBP2"/>
    <property type="match status" value="1"/>
</dbReference>
<evidence type="ECO:0000256" key="1">
    <source>
        <dbReference type="ARBA" id="ARBA00004651"/>
    </source>
</evidence>
<dbReference type="STRING" id="980251.GCA_001642875_05011"/>
<comment type="subcellular location">
    <subcellularLocation>
        <location evidence="1 7">Cell membrane</location>
        <topology evidence="1 7">Multi-pass membrane protein</topology>
    </subcellularLocation>
</comment>
<protein>
    <submittedName>
        <fullName evidence="9">Sulfate transport system permease protein CysW</fullName>
    </submittedName>
</protein>
<evidence type="ECO:0000256" key="3">
    <source>
        <dbReference type="ARBA" id="ARBA00022475"/>
    </source>
</evidence>
<comment type="similarity">
    <text evidence="7">Belongs to the binding-protein-dependent transport system permease family.</text>
</comment>
<keyword evidence="2 7" id="KW-0813">Transport</keyword>
<keyword evidence="3" id="KW-1003">Cell membrane</keyword>
<dbReference type="PROSITE" id="PS50928">
    <property type="entry name" value="ABC_TM1"/>
    <property type="match status" value="1"/>
</dbReference>
<evidence type="ECO:0000256" key="5">
    <source>
        <dbReference type="ARBA" id="ARBA00022989"/>
    </source>
</evidence>
<feature type="domain" description="ABC transmembrane type-1" evidence="8">
    <location>
        <begin position="41"/>
        <end position="272"/>
    </location>
</feature>
<reference evidence="9 10" key="1">
    <citation type="submission" date="2019-08" db="EMBL/GenBank/DDBJ databases">
        <title>Deep-cultivation of Planctomycetes and their phenomic and genomic characterization uncovers novel biology.</title>
        <authorList>
            <person name="Wiegand S."/>
            <person name="Jogler M."/>
            <person name="Boedeker C."/>
            <person name="Pinto D."/>
            <person name="Vollmers J."/>
            <person name="Rivas-Marin E."/>
            <person name="Kohn T."/>
            <person name="Peeters S.H."/>
            <person name="Heuer A."/>
            <person name="Rast P."/>
            <person name="Oberbeckmann S."/>
            <person name="Bunk B."/>
            <person name="Jeske O."/>
            <person name="Meyerdierks A."/>
            <person name="Storesund J.E."/>
            <person name="Kallscheuer N."/>
            <person name="Luecker S."/>
            <person name="Lage O.M."/>
            <person name="Pohl T."/>
            <person name="Merkel B.J."/>
            <person name="Hornburger P."/>
            <person name="Mueller R.-W."/>
            <person name="Bruemmer F."/>
            <person name="Labrenz M."/>
            <person name="Spormann A.M."/>
            <person name="Op den Camp H."/>
            <person name="Overmann J."/>
            <person name="Amann R."/>
            <person name="Jetten M.S.M."/>
            <person name="Mascher T."/>
            <person name="Medema M.H."/>
            <person name="Devos D.P."/>
            <person name="Kaster A.-K."/>
            <person name="Ovreas L."/>
            <person name="Rohde M."/>
            <person name="Galperin M.Y."/>
            <person name="Jogler C."/>
        </authorList>
    </citation>
    <scope>NUCLEOTIDE SEQUENCE [LARGE SCALE GENOMIC DNA]</scope>
    <source>
        <strain evidence="9 10">FC18</strain>
    </source>
</reference>
<feature type="transmembrane region" description="Helical" evidence="7">
    <location>
        <begin position="254"/>
        <end position="275"/>
    </location>
</feature>
<dbReference type="Pfam" id="PF00528">
    <property type="entry name" value="BPD_transp_1"/>
    <property type="match status" value="1"/>
</dbReference>
<feature type="transmembrane region" description="Helical" evidence="7">
    <location>
        <begin position="42"/>
        <end position="67"/>
    </location>
</feature>
<dbReference type="SUPFAM" id="SSF161098">
    <property type="entry name" value="MetI-like"/>
    <property type="match status" value="1"/>
</dbReference>
<dbReference type="PANTHER" id="PTHR30183">
    <property type="entry name" value="MOLYBDENUM TRANSPORT SYSTEM PERMEASE PROTEIN MODB"/>
    <property type="match status" value="1"/>
</dbReference>
<dbReference type="GO" id="GO:0055085">
    <property type="term" value="P:transmembrane transport"/>
    <property type="evidence" value="ECO:0007669"/>
    <property type="project" value="InterPro"/>
</dbReference>
<dbReference type="AlphaFoldDB" id="A0A5B9PJN5"/>
<evidence type="ECO:0000313" key="10">
    <source>
        <dbReference type="Proteomes" id="UP000322214"/>
    </source>
</evidence>
<dbReference type="PANTHER" id="PTHR30183:SF3">
    <property type="entry name" value="MOLYBDENUM TRANSPORT SYSTEM PERMEASE PROTEIN MODB"/>
    <property type="match status" value="1"/>
</dbReference>
<evidence type="ECO:0000256" key="6">
    <source>
        <dbReference type="ARBA" id="ARBA00023136"/>
    </source>
</evidence>
<organism evidence="9 10">
    <name type="scientific">Mariniblastus fucicola</name>
    <dbReference type="NCBI Taxonomy" id="980251"/>
    <lineage>
        <taxon>Bacteria</taxon>
        <taxon>Pseudomonadati</taxon>
        <taxon>Planctomycetota</taxon>
        <taxon>Planctomycetia</taxon>
        <taxon>Pirellulales</taxon>
        <taxon>Pirellulaceae</taxon>
        <taxon>Mariniblastus</taxon>
    </lineage>
</organism>
<accession>A0A5B9PJN5</accession>
<dbReference type="InterPro" id="IPR000515">
    <property type="entry name" value="MetI-like"/>
</dbReference>
<dbReference type="GO" id="GO:0005886">
    <property type="term" value="C:plasma membrane"/>
    <property type="evidence" value="ECO:0007669"/>
    <property type="project" value="UniProtKB-SubCell"/>
</dbReference>
<proteinExistence type="inferred from homology"/>
<keyword evidence="10" id="KW-1185">Reference proteome</keyword>
<keyword evidence="5 7" id="KW-1133">Transmembrane helix</keyword>
<keyword evidence="6 7" id="KW-0472">Membrane</keyword>
<evidence type="ECO:0000256" key="4">
    <source>
        <dbReference type="ARBA" id="ARBA00022692"/>
    </source>
</evidence>
<name>A0A5B9PJN5_9BACT</name>
<dbReference type="InterPro" id="IPR035906">
    <property type="entry name" value="MetI-like_sf"/>
</dbReference>
<gene>
    <name evidence="9" type="primary">cysW</name>
    <name evidence="9" type="ORF">MFFC18_48550</name>
</gene>
<dbReference type="OrthoDB" id="9795403at2"/>
<sequence length="287" mass="31011">MSLLGGLYIALIVAMLLADFRFADWSDFRELLGDEKVRYSIWLSLISCTISAILSIWVAVPTGYVLARLGRDAIGRRFPHGSVLGRLAICARYCIDTLLDIPIVLPPLVVGISLLVLMQTPLGRIADDGATSLFSGIGFPGIRGITYEIPAVILAQFTVAAAFAIRTMRDTFEQINERPERVACTLGASRFRAFADVALPQAWRGTVAAFTLAWARSLGEFGPILIFAGTARMKTEVLSTTVYLNFQFGNLRGAVVASLILVTLAIIVLIATRFLTLGGGSQRGVIA</sequence>
<dbReference type="Gene3D" id="1.10.3720.10">
    <property type="entry name" value="MetI-like"/>
    <property type="match status" value="1"/>
</dbReference>
<evidence type="ECO:0000313" key="9">
    <source>
        <dbReference type="EMBL" id="QEG24932.1"/>
    </source>
</evidence>
<keyword evidence="4 7" id="KW-0812">Transmembrane</keyword>